<protein>
    <recommendedName>
        <fullName evidence="3">Bacteriocin</fullName>
    </recommendedName>
</protein>
<dbReference type="AlphaFoldDB" id="A0A2X3IHM0"/>
<name>A0A2X3IHM0_CLOPF</name>
<gene>
    <name evidence="1" type="ORF">NCTC8081_03484</name>
</gene>
<dbReference type="RefSeq" id="WP_111946715.1">
    <property type="nucleotide sequence ID" value="NZ_CABPRN010000022.1"/>
</dbReference>
<proteinExistence type="predicted"/>
<reference evidence="1 2" key="1">
    <citation type="submission" date="2018-06" db="EMBL/GenBank/DDBJ databases">
        <authorList>
            <consortium name="Pathogen Informatics"/>
            <person name="Doyle S."/>
        </authorList>
    </citation>
    <scope>NUCLEOTIDE SEQUENCE [LARGE SCALE GENOMIC DNA]</scope>
    <source>
        <strain evidence="1 2">NCTC8081</strain>
    </source>
</reference>
<organism evidence="1 2">
    <name type="scientific">Clostridium perfringens</name>
    <dbReference type="NCBI Taxonomy" id="1502"/>
    <lineage>
        <taxon>Bacteria</taxon>
        <taxon>Bacillati</taxon>
        <taxon>Bacillota</taxon>
        <taxon>Clostridia</taxon>
        <taxon>Eubacteriales</taxon>
        <taxon>Clostridiaceae</taxon>
        <taxon>Clostridium</taxon>
    </lineage>
</organism>
<dbReference type="Proteomes" id="UP000250234">
    <property type="component" value="Unassembled WGS sequence"/>
</dbReference>
<dbReference type="EMBL" id="UAWO01000012">
    <property type="protein sequence ID" value="SQC85687.1"/>
    <property type="molecule type" value="Genomic_DNA"/>
</dbReference>
<evidence type="ECO:0008006" key="3">
    <source>
        <dbReference type="Google" id="ProtNLM"/>
    </source>
</evidence>
<sequence>MKKSKKLLKELNIENLTSVNGGNYGASLIWNEIVSALNPWGSCAWPGGFYSKPTPPPSFTCTSK</sequence>
<accession>A0A2X3IHM0</accession>
<evidence type="ECO:0000313" key="1">
    <source>
        <dbReference type="EMBL" id="SQC85687.1"/>
    </source>
</evidence>
<evidence type="ECO:0000313" key="2">
    <source>
        <dbReference type="Proteomes" id="UP000250234"/>
    </source>
</evidence>